<sequence length="76" mass="8947">MGEINKKYIVSFHKEITSDQIDQHIKIAESKGGKIHRRYTAVMNGFSAYLPREYYLELKDHPDIKRIDEDQEFGTC</sequence>
<dbReference type="GO" id="GO:0004866">
    <property type="term" value="F:endopeptidase inhibitor activity"/>
    <property type="evidence" value="ECO:0007669"/>
    <property type="project" value="TreeGrafter"/>
</dbReference>
<dbReference type="InterPro" id="IPR010259">
    <property type="entry name" value="S8pro/Inhibitor_I9"/>
</dbReference>
<comment type="similarity">
    <text evidence="1">Belongs to the protease inhibitor I9 family.</text>
</comment>
<dbReference type="GO" id="GO:0042144">
    <property type="term" value="P:vacuole fusion, non-autophagic"/>
    <property type="evidence" value="ECO:0007669"/>
    <property type="project" value="TreeGrafter"/>
</dbReference>
<proteinExistence type="inferred from homology"/>
<name>A0A137PGR4_CONC2</name>
<feature type="domain" description="Inhibitor I9" evidence="2">
    <location>
        <begin position="7"/>
        <end position="72"/>
    </location>
</feature>
<dbReference type="InterPro" id="IPR052471">
    <property type="entry name" value="PBI_I9"/>
</dbReference>
<dbReference type="Pfam" id="PF05922">
    <property type="entry name" value="Inhibitor_I9"/>
    <property type="match status" value="1"/>
</dbReference>
<evidence type="ECO:0000313" key="3">
    <source>
        <dbReference type="EMBL" id="KXN74199.1"/>
    </source>
</evidence>
<dbReference type="Proteomes" id="UP000070444">
    <property type="component" value="Unassembled WGS sequence"/>
</dbReference>
<dbReference type="EMBL" id="KQ964426">
    <property type="protein sequence ID" value="KXN74199.1"/>
    <property type="molecule type" value="Genomic_DNA"/>
</dbReference>
<evidence type="ECO:0000259" key="2">
    <source>
        <dbReference type="Pfam" id="PF05922"/>
    </source>
</evidence>
<evidence type="ECO:0000256" key="1">
    <source>
        <dbReference type="ARBA" id="ARBA00038069"/>
    </source>
</evidence>
<dbReference type="OrthoDB" id="5518345at2759"/>
<reference evidence="3 4" key="1">
    <citation type="journal article" date="2015" name="Genome Biol. Evol.">
        <title>Phylogenomic analyses indicate that early fungi evolved digesting cell walls of algal ancestors of land plants.</title>
        <authorList>
            <person name="Chang Y."/>
            <person name="Wang S."/>
            <person name="Sekimoto S."/>
            <person name="Aerts A.L."/>
            <person name="Choi C."/>
            <person name="Clum A."/>
            <person name="LaButti K.M."/>
            <person name="Lindquist E.A."/>
            <person name="Yee Ngan C."/>
            <person name="Ohm R.A."/>
            <person name="Salamov A.A."/>
            <person name="Grigoriev I.V."/>
            <person name="Spatafora J.W."/>
            <person name="Berbee M.L."/>
        </authorList>
    </citation>
    <scope>NUCLEOTIDE SEQUENCE [LARGE SCALE GENOMIC DNA]</scope>
    <source>
        <strain evidence="3 4">NRRL 28638</strain>
    </source>
</reference>
<protein>
    <recommendedName>
        <fullName evidence="2">Inhibitor I9 domain-containing protein</fullName>
    </recommendedName>
</protein>
<dbReference type="PANTHER" id="PTHR28288:SF2">
    <property type="entry name" value="PROTEASE B INHIBITOR 2"/>
    <property type="match status" value="1"/>
</dbReference>
<dbReference type="AlphaFoldDB" id="A0A137PGR4"/>
<keyword evidence="4" id="KW-1185">Reference proteome</keyword>
<dbReference type="InterPro" id="IPR037045">
    <property type="entry name" value="S8pro/Inhibitor_I9_sf"/>
</dbReference>
<organism evidence="3 4">
    <name type="scientific">Conidiobolus coronatus (strain ATCC 28846 / CBS 209.66 / NRRL 28638)</name>
    <name type="common">Delacroixia coronata</name>
    <dbReference type="NCBI Taxonomy" id="796925"/>
    <lineage>
        <taxon>Eukaryota</taxon>
        <taxon>Fungi</taxon>
        <taxon>Fungi incertae sedis</taxon>
        <taxon>Zoopagomycota</taxon>
        <taxon>Entomophthoromycotina</taxon>
        <taxon>Entomophthoromycetes</taxon>
        <taxon>Entomophthorales</taxon>
        <taxon>Ancylistaceae</taxon>
        <taxon>Conidiobolus</taxon>
    </lineage>
</organism>
<evidence type="ECO:0000313" key="4">
    <source>
        <dbReference type="Proteomes" id="UP000070444"/>
    </source>
</evidence>
<dbReference type="SUPFAM" id="SSF54897">
    <property type="entry name" value="Protease propeptides/inhibitors"/>
    <property type="match status" value="1"/>
</dbReference>
<accession>A0A137PGR4</accession>
<dbReference type="Gene3D" id="3.30.70.80">
    <property type="entry name" value="Peptidase S8 propeptide/proteinase inhibitor I9"/>
    <property type="match status" value="1"/>
</dbReference>
<gene>
    <name evidence="3" type="ORF">CONCODRAFT_2731</name>
</gene>
<dbReference type="PANTHER" id="PTHR28288">
    <property type="entry name" value="PROTEASE B INHIBITOR 2"/>
    <property type="match status" value="1"/>
</dbReference>